<dbReference type="RefSeq" id="WP_109644341.1">
    <property type="nucleotide sequence ID" value="NZ_QGGB01000002.1"/>
</dbReference>
<organism evidence="2 3">
    <name type="scientific">Rhodohalobacter mucosus</name>
    <dbReference type="NCBI Taxonomy" id="2079485"/>
    <lineage>
        <taxon>Bacteria</taxon>
        <taxon>Pseudomonadati</taxon>
        <taxon>Balneolota</taxon>
        <taxon>Balneolia</taxon>
        <taxon>Balneolales</taxon>
        <taxon>Balneolaceae</taxon>
        <taxon>Rhodohalobacter</taxon>
    </lineage>
</organism>
<dbReference type="OrthoDB" id="881563at2"/>
<dbReference type="Pfam" id="PF01755">
    <property type="entry name" value="Glyco_transf_25"/>
    <property type="match status" value="1"/>
</dbReference>
<evidence type="ECO:0000259" key="1">
    <source>
        <dbReference type="Pfam" id="PF01755"/>
    </source>
</evidence>
<protein>
    <recommendedName>
        <fullName evidence="1">Glycosyl transferase family 25 domain-containing protein</fullName>
    </recommendedName>
</protein>
<gene>
    <name evidence="2" type="ORF">DDZ15_02070</name>
</gene>
<evidence type="ECO:0000313" key="3">
    <source>
        <dbReference type="Proteomes" id="UP000245533"/>
    </source>
</evidence>
<comment type="caution">
    <text evidence="2">The sequence shown here is derived from an EMBL/GenBank/DDBJ whole genome shotgun (WGS) entry which is preliminary data.</text>
</comment>
<feature type="domain" description="Glycosyl transferase family 25" evidence="1">
    <location>
        <begin position="16"/>
        <end position="224"/>
    </location>
</feature>
<sequence length="268" mass="30600">MSSKEAIFKLINRSFDQVFLISLKKSNDRREKLKDILNGLDYEIFWGVNGSELDLNELELSGKLDNSGRYQQNRPPLSSGEVGCALSHLGIYQTILERGLKNALILEDDLVVDQSNPGLPGTLEQSFSELPPDWDLLYLGYADNNNAISPGGLLRAWAIYPLLYLFNRERFNPAKFRRRFPRNYSQNLQRAGYHYRTHAYGVSNNGAKKILGFQTPVAYASDNAISEMCTTKAINAFRVKNRVFYQNRDLETTIKGRYIDKGKSPHRH</sequence>
<dbReference type="InterPro" id="IPR002654">
    <property type="entry name" value="Glyco_trans_25"/>
</dbReference>
<dbReference type="CDD" id="cd06532">
    <property type="entry name" value="Glyco_transf_25"/>
    <property type="match status" value="1"/>
</dbReference>
<accession>A0A316TVI1</accession>
<keyword evidence="3" id="KW-1185">Reference proteome</keyword>
<name>A0A316TVI1_9BACT</name>
<dbReference type="Proteomes" id="UP000245533">
    <property type="component" value="Unassembled WGS sequence"/>
</dbReference>
<dbReference type="AlphaFoldDB" id="A0A316TVI1"/>
<evidence type="ECO:0000313" key="2">
    <source>
        <dbReference type="EMBL" id="PWN07821.1"/>
    </source>
</evidence>
<dbReference type="EMBL" id="QGGB01000002">
    <property type="protein sequence ID" value="PWN07821.1"/>
    <property type="molecule type" value="Genomic_DNA"/>
</dbReference>
<proteinExistence type="predicted"/>
<reference evidence="2 3" key="1">
    <citation type="submission" date="2018-05" db="EMBL/GenBank/DDBJ databases">
        <title>Rhodohalobacter halophilus gen. nov., sp. nov., a moderately halophilic member of the family Balneolaceae.</title>
        <authorList>
            <person name="Liu Z.-W."/>
        </authorList>
    </citation>
    <scope>NUCLEOTIDE SEQUENCE [LARGE SCALE GENOMIC DNA]</scope>
    <source>
        <strain evidence="2 3">8A47</strain>
    </source>
</reference>